<dbReference type="EnsemblMetazoa" id="XM_781769">
    <property type="protein sequence ID" value="XP_786862"/>
    <property type="gene ID" value="LOC581783"/>
</dbReference>
<accession>A0A7M7HLN0</accession>
<dbReference type="GO" id="GO:0001006">
    <property type="term" value="F:RNA polymerase III type 3 promoter sequence-specific DNA binding"/>
    <property type="evidence" value="ECO:0000318"/>
    <property type="project" value="GO_Central"/>
</dbReference>
<sequence>MEGEKCKNCGEAAVVADEGQVVCTNCGQVQEDATVFVTEGDFHEHSQSCHAGGSFNPTFGKQDYRLANSNTYYRSVLHKWTKYIQKLCESMQIANKQMHIEAGDIFKRAFKISRFKNMMKERKKAMCVSCVYITCRLHEWPIMIINLVGITDTPRELLMTINRELIQELKIKIDTVSIEDYIPTCLKENGVTDDRWTAKTLEVMSLAKELWLTIGRHIDALILASCCIAWQTSTPENHKKSIPQFGRSLLNKKVPDLVKKRHKELTNIIKKMVSKVPWVSKTILSKSWSWMFFLDDILKYKNSLLSHLEPPEDCDDIDDIENQENDFILLPPAYEASVRKRKFEQPSIEEENFTLKSGHETSESMNNPELSEKDIPDSELGHYIRTPKEIRLVKELAVIADINYENS</sequence>
<keyword evidence="4" id="KW-0863">Zinc-finger</keyword>
<dbReference type="InParanoid" id="A0A7M7HLN0"/>
<organism evidence="11 12">
    <name type="scientific">Strongylocentrotus purpuratus</name>
    <name type="common">Purple sea urchin</name>
    <dbReference type="NCBI Taxonomy" id="7668"/>
    <lineage>
        <taxon>Eukaryota</taxon>
        <taxon>Metazoa</taxon>
        <taxon>Echinodermata</taxon>
        <taxon>Eleutherozoa</taxon>
        <taxon>Echinozoa</taxon>
        <taxon>Echinoidea</taxon>
        <taxon>Euechinoidea</taxon>
        <taxon>Echinacea</taxon>
        <taxon>Camarodonta</taxon>
        <taxon>Echinidea</taxon>
        <taxon>Strongylocentrotidae</taxon>
        <taxon>Strongylocentrotus</taxon>
    </lineage>
</organism>
<dbReference type="Pfam" id="PF21886">
    <property type="entry name" value="BRF2-like_C_cyclin_rpt"/>
    <property type="match status" value="1"/>
</dbReference>
<evidence type="ECO:0000256" key="8">
    <source>
        <dbReference type="ARBA" id="ARBA00023242"/>
    </source>
</evidence>
<dbReference type="SUPFAM" id="SSF57783">
    <property type="entry name" value="Zinc beta-ribbon"/>
    <property type="match status" value="1"/>
</dbReference>
<dbReference type="RefSeq" id="XP_030842147.1">
    <property type="nucleotide sequence ID" value="XM_030986287.1"/>
</dbReference>
<dbReference type="InterPro" id="IPR054078">
    <property type="entry name" value="BRF2-like_C"/>
</dbReference>
<dbReference type="GeneID" id="581783"/>
<dbReference type="OMA" id="IPESEMH"/>
<reference evidence="12" key="1">
    <citation type="submission" date="2015-02" db="EMBL/GenBank/DDBJ databases">
        <title>Genome sequencing for Strongylocentrotus purpuratus.</title>
        <authorList>
            <person name="Murali S."/>
            <person name="Liu Y."/>
            <person name="Vee V."/>
            <person name="English A."/>
            <person name="Wang M."/>
            <person name="Skinner E."/>
            <person name="Han Y."/>
            <person name="Muzny D.M."/>
            <person name="Worley K.C."/>
            <person name="Gibbs R.A."/>
        </authorList>
    </citation>
    <scope>NUCLEOTIDE SEQUENCE</scope>
</reference>
<dbReference type="GO" id="GO:0005634">
    <property type="term" value="C:nucleus"/>
    <property type="evidence" value="ECO:0000318"/>
    <property type="project" value="GO_Central"/>
</dbReference>
<dbReference type="GO" id="GO:0006352">
    <property type="term" value="P:DNA-templated transcription initiation"/>
    <property type="evidence" value="ECO:0000318"/>
    <property type="project" value="GO_Central"/>
</dbReference>
<reference evidence="11" key="2">
    <citation type="submission" date="2021-01" db="UniProtKB">
        <authorList>
            <consortium name="EnsemblMetazoa"/>
        </authorList>
    </citation>
    <scope>IDENTIFICATION</scope>
</reference>
<dbReference type="GO" id="GO:0070897">
    <property type="term" value="P:transcription preinitiation complex assembly"/>
    <property type="evidence" value="ECO:0007669"/>
    <property type="project" value="InterPro"/>
</dbReference>
<keyword evidence="5" id="KW-0862">Zinc</keyword>
<dbReference type="GO" id="GO:0006383">
    <property type="term" value="P:transcription by RNA polymerase III"/>
    <property type="evidence" value="ECO:0000318"/>
    <property type="project" value="GO_Central"/>
</dbReference>
<dbReference type="Gene3D" id="1.10.472.10">
    <property type="entry name" value="Cyclin-like"/>
    <property type="match status" value="1"/>
</dbReference>
<dbReference type="GO" id="GO:0000126">
    <property type="term" value="C:transcription factor TFIIIB complex"/>
    <property type="evidence" value="ECO:0000318"/>
    <property type="project" value="GO_Central"/>
</dbReference>
<keyword evidence="6" id="KW-0805">Transcription regulation</keyword>
<evidence type="ECO:0000259" key="10">
    <source>
        <dbReference type="Pfam" id="PF21886"/>
    </source>
</evidence>
<dbReference type="EnsemblMetazoa" id="XM_011680641">
    <property type="protein sequence ID" value="XP_011678943"/>
    <property type="gene ID" value="LOC581783"/>
</dbReference>
<dbReference type="AlphaFoldDB" id="A0A7M7HLN0"/>
<dbReference type="CTD" id="55290"/>
<dbReference type="EnsemblMetazoa" id="XM_030986287">
    <property type="protein sequence ID" value="XP_030842147"/>
    <property type="gene ID" value="LOC581783"/>
</dbReference>
<dbReference type="RefSeq" id="XP_786862.3">
    <property type="nucleotide sequence ID" value="XM_781769.5"/>
</dbReference>
<keyword evidence="12" id="KW-1185">Reference proteome</keyword>
<evidence type="ECO:0000313" key="12">
    <source>
        <dbReference type="Proteomes" id="UP000007110"/>
    </source>
</evidence>
<keyword evidence="8" id="KW-0539">Nucleus</keyword>
<dbReference type="SUPFAM" id="SSF47954">
    <property type="entry name" value="Cyclin-like"/>
    <property type="match status" value="1"/>
</dbReference>
<evidence type="ECO:0000256" key="2">
    <source>
        <dbReference type="ARBA" id="ARBA00010857"/>
    </source>
</evidence>
<dbReference type="GO" id="GO:0097550">
    <property type="term" value="C:transcription preinitiation complex"/>
    <property type="evidence" value="ECO:0000318"/>
    <property type="project" value="GO_Central"/>
</dbReference>
<evidence type="ECO:0000256" key="1">
    <source>
        <dbReference type="ARBA" id="ARBA00004123"/>
    </source>
</evidence>
<dbReference type="OrthoDB" id="2121711at2759"/>
<dbReference type="InterPro" id="IPR000812">
    <property type="entry name" value="TFIIB"/>
</dbReference>
<dbReference type="Proteomes" id="UP000007110">
    <property type="component" value="Unassembled WGS sequence"/>
</dbReference>
<feature type="region of interest" description="Disordered" evidence="9">
    <location>
        <begin position="349"/>
        <end position="378"/>
    </location>
</feature>
<evidence type="ECO:0000256" key="6">
    <source>
        <dbReference type="ARBA" id="ARBA00023015"/>
    </source>
</evidence>
<dbReference type="KEGG" id="spu:581783"/>
<dbReference type="GO" id="GO:0000995">
    <property type="term" value="F:RNA polymerase III general transcription initiation factor activity"/>
    <property type="evidence" value="ECO:0000318"/>
    <property type="project" value="GO_Central"/>
</dbReference>
<evidence type="ECO:0000256" key="7">
    <source>
        <dbReference type="ARBA" id="ARBA00023163"/>
    </source>
</evidence>
<evidence type="ECO:0000256" key="9">
    <source>
        <dbReference type="SAM" id="MobiDB-lite"/>
    </source>
</evidence>
<dbReference type="FunCoup" id="A0A7M7HLN0">
    <property type="interactions" value="155"/>
</dbReference>
<dbReference type="RefSeq" id="XP_011678943.1">
    <property type="nucleotide sequence ID" value="XM_011680641.2"/>
</dbReference>
<proteinExistence type="inferred from homology"/>
<dbReference type="GO" id="GO:0008270">
    <property type="term" value="F:zinc ion binding"/>
    <property type="evidence" value="ECO:0007669"/>
    <property type="project" value="UniProtKB-KW"/>
</dbReference>
<dbReference type="PANTHER" id="PTHR11618:SF4">
    <property type="entry name" value="TRANSCRIPTION FACTOR IIIB 90 KDA SUBUNIT"/>
    <property type="match status" value="1"/>
</dbReference>
<keyword evidence="7" id="KW-0804">Transcription</keyword>
<evidence type="ECO:0000256" key="3">
    <source>
        <dbReference type="ARBA" id="ARBA00022723"/>
    </source>
</evidence>
<evidence type="ECO:0000313" key="11">
    <source>
        <dbReference type="EnsemblMetazoa" id="XP_011678943"/>
    </source>
</evidence>
<feature type="domain" description="BRF2-like C-terminal" evidence="10">
    <location>
        <begin position="192"/>
        <end position="301"/>
    </location>
</feature>
<protein>
    <recommendedName>
        <fullName evidence="10">BRF2-like C-terminal domain-containing protein</fullName>
    </recommendedName>
</protein>
<dbReference type="PANTHER" id="PTHR11618">
    <property type="entry name" value="TRANSCRIPTION INITIATION FACTOR IIB-RELATED"/>
    <property type="match status" value="1"/>
</dbReference>
<dbReference type="InterPro" id="IPR036915">
    <property type="entry name" value="Cyclin-like_sf"/>
</dbReference>
<comment type="similarity">
    <text evidence="2">Belongs to the TFIIB family.</text>
</comment>
<evidence type="ECO:0000256" key="4">
    <source>
        <dbReference type="ARBA" id="ARBA00022771"/>
    </source>
</evidence>
<name>A0A7M7HLN0_STRPU</name>
<evidence type="ECO:0000256" key="5">
    <source>
        <dbReference type="ARBA" id="ARBA00022833"/>
    </source>
</evidence>
<dbReference type="FunFam" id="1.10.472.10:FF:000299">
    <property type="entry name" value="BRF2, RNA polymerase III transcription initiation factor subunit"/>
    <property type="match status" value="1"/>
</dbReference>
<comment type="subcellular location">
    <subcellularLocation>
        <location evidence="1">Nucleus</location>
    </subcellularLocation>
</comment>
<keyword evidence="3" id="KW-0479">Metal-binding</keyword>